<sequence>MTALFPWCCKPWTAEKASADSATEYVRSLPLSSSGHFPVFSVQERYPEDVQAPSHSRTLEPCRAGMAARSMAPNADVLEKARLQRAVKNFAQVVTQGMAVELLDEDTGAVILATLVMDRCLRLITLKLPNEERRYAMQDMIAIFRDKEFTSLVPSLSHLAPRCLAVDFSKDENFRLCFQFQDSEGRDNFYSCLKILRMSLDTAAPPDDDA</sequence>
<accession>A0AA36HX66</accession>
<dbReference type="AlphaFoldDB" id="A0AA36HX66"/>
<reference evidence="1" key="1">
    <citation type="submission" date="2023-08" db="EMBL/GenBank/DDBJ databases">
        <authorList>
            <person name="Chen Y."/>
            <person name="Shah S."/>
            <person name="Dougan E. K."/>
            <person name="Thang M."/>
            <person name="Chan C."/>
        </authorList>
    </citation>
    <scope>NUCLEOTIDE SEQUENCE</scope>
</reference>
<dbReference type="Proteomes" id="UP001178507">
    <property type="component" value="Unassembled WGS sequence"/>
</dbReference>
<organism evidence="1 2">
    <name type="scientific">Effrenium voratum</name>
    <dbReference type="NCBI Taxonomy" id="2562239"/>
    <lineage>
        <taxon>Eukaryota</taxon>
        <taxon>Sar</taxon>
        <taxon>Alveolata</taxon>
        <taxon>Dinophyceae</taxon>
        <taxon>Suessiales</taxon>
        <taxon>Symbiodiniaceae</taxon>
        <taxon>Effrenium</taxon>
    </lineage>
</organism>
<protein>
    <submittedName>
        <fullName evidence="1">Uncharacterized protein</fullName>
    </submittedName>
</protein>
<dbReference type="Gene3D" id="2.30.29.30">
    <property type="entry name" value="Pleckstrin-homology domain (PH domain)/Phosphotyrosine-binding domain (PTB)"/>
    <property type="match status" value="1"/>
</dbReference>
<evidence type="ECO:0000313" key="1">
    <source>
        <dbReference type="EMBL" id="CAJ1375813.1"/>
    </source>
</evidence>
<gene>
    <name evidence="1" type="ORF">EVOR1521_LOCUS5009</name>
</gene>
<evidence type="ECO:0000313" key="2">
    <source>
        <dbReference type="Proteomes" id="UP001178507"/>
    </source>
</evidence>
<keyword evidence="2" id="KW-1185">Reference proteome</keyword>
<dbReference type="EMBL" id="CAUJNA010000342">
    <property type="protein sequence ID" value="CAJ1375813.1"/>
    <property type="molecule type" value="Genomic_DNA"/>
</dbReference>
<name>A0AA36HX66_9DINO</name>
<comment type="caution">
    <text evidence="1">The sequence shown here is derived from an EMBL/GenBank/DDBJ whole genome shotgun (WGS) entry which is preliminary data.</text>
</comment>
<proteinExistence type="predicted"/>
<dbReference type="InterPro" id="IPR011993">
    <property type="entry name" value="PH-like_dom_sf"/>
</dbReference>